<accession>A0A9N9EPE9</accession>
<reference evidence="1" key="1">
    <citation type="submission" date="2021-06" db="EMBL/GenBank/DDBJ databases">
        <authorList>
            <person name="Kallberg Y."/>
            <person name="Tangrot J."/>
            <person name="Rosling A."/>
        </authorList>
    </citation>
    <scope>NUCLEOTIDE SEQUENCE</scope>
    <source>
        <strain evidence="1">87-6 pot B 2015</strain>
    </source>
</reference>
<name>A0A9N9EPE9_FUNMO</name>
<keyword evidence="2" id="KW-1185">Reference proteome</keyword>
<proteinExistence type="predicted"/>
<dbReference type="EMBL" id="CAJVPP010006966">
    <property type="protein sequence ID" value="CAG8683227.1"/>
    <property type="molecule type" value="Genomic_DNA"/>
</dbReference>
<sequence>MTATLRSRTYLSFVSPNIEGVHSYFKNIEAHNWRIKHYLSYRLKEDELILPWSVVYDDWQSSLKVLVKTNTKQIPGSVYGFCAELLEIDDTFEGTVILESCKDLYEDFHDQYLDLQIAERNQQLGKTLFSSQEISKHFRKATRGKKRSYDGKDKISIKINKTHGVHTTGALDLSHTTTLEEEEDVSIDENVSDDEKVEMLRCTEVSDSILAKKLAEFGKGFARYNIIFLPECNKNDLLRATFDEEWQTFENFFNKTEEEITSKISPIKKVENILYKYREALLNATDGGYVEIDSVFINYNYQDGYKFRRHWLENWVNDVYRKFLICFQLSRHVLNDKSSSEYQYRDWFVNLLLEDLFLDINSLIRLTTGEVENIHRKNQKNLSKLPEDRRQIGWYHDGILTVNINGVEEYIGILEVVGNAIVEDHVKMIADRDKILKAMRLALFQLEHTLRNNGISDEKQLKHNLETFGILVDRRDFIIYVMHYYEGVYLVDESDLSFIIPDTPMQLYLIEDVIKKLLAFRARVEYLNTWIKIQLRDTASASRRHLRRITTAVDLSPGTSKANQHLAHINRHKSSAKKYN</sequence>
<comment type="caution">
    <text evidence="1">The sequence shown here is derived from an EMBL/GenBank/DDBJ whole genome shotgun (WGS) entry which is preliminary data.</text>
</comment>
<dbReference type="AlphaFoldDB" id="A0A9N9EPE9"/>
<protein>
    <submittedName>
        <fullName evidence="1">8347_t:CDS:1</fullName>
    </submittedName>
</protein>
<evidence type="ECO:0000313" key="2">
    <source>
        <dbReference type="Proteomes" id="UP000789375"/>
    </source>
</evidence>
<gene>
    <name evidence="1" type="ORF">FMOSSE_LOCUS12996</name>
</gene>
<organism evidence="1 2">
    <name type="scientific">Funneliformis mosseae</name>
    <name type="common">Endomycorrhizal fungus</name>
    <name type="synonym">Glomus mosseae</name>
    <dbReference type="NCBI Taxonomy" id="27381"/>
    <lineage>
        <taxon>Eukaryota</taxon>
        <taxon>Fungi</taxon>
        <taxon>Fungi incertae sedis</taxon>
        <taxon>Mucoromycota</taxon>
        <taxon>Glomeromycotina</taxon>
        <taxon>Glomeromycetes</taxon>
        <taxon>Glomerales</taxon>
        <taxon>Glomeraceae</taxon>
        <taxon>Funneliformis</taxon>
    </lineage>
</organism>
<evidence type="ECO:0000313" key="1">
    <source>
        <dbReference type="EMBL" id="CAG8683227.1"/>
    </source>
</evidence>
<dbReference type="Proteomes" id="UP000789375">
    <property type="component" value="Unassembled WGS sequence"/>
</dbReference>